<dbReference type="AlphaFoldDB" id="A0A382UJ51"/>
<protein>
    <submittedName>
        <fullName evidence="1">Uncharacterized protein</fullName>
    </submittedName>
</protein>
<evidence type="ECO:0000313" key="1">
    <source>
        <dbReference type="EMBL" id="SVD33731.1"/>
    </source>
</evidence>
<dbReference type="EMBL" id="UINC01144304">
    <property type="protein sequence ID" value="SVD33731.1"/>
    <property type="molecule type" value="Genomic_DNA"/>
</dbReference>
<accession>A0A382UJ51</accession>
<organism evidence="1">
    <name type="scientific">marine metagenome</name>
    <dbReference type="NCBI Taxonomy" id="408172"/>
    <lineage>
        <taxon>unclassified sequences</taxon>
        <taxon>metagenomes</taxon>
        <taxon>ecological metagenomes</taxon>
    </lineage>
</organism>
<name>A0A382UJ51_9ZZZZ</name>
<proteinExistence type="predicted"/>
<sequence length="218" mass="26075">MIEAIKQPVKVVKKKRRKKSKMYFGTPVQNAIIRYNATPNPAIKNRIYSEHIAKAFDKLAENLIHTFKFYYFDYPFEEVKHEVVSFLVMQMPKYQPDKGRAFSYFSVVGKNYLILNNNNNYKKMKIHDAIDVLDFKRNLSSETMKNESEEFNSEFVIQMLDYWDNNITNIFRRQKDILVADSVLELFRRRKNIENFNKKALYIMIREMTGSNTQHITR</sequence>
<reference evidence="1" key="1">
    <citation type="submission" date="2018-05" db="EMBL/GenBank/DDBJ databases">
        <authorList>
            <person name="Lanie J.A."/>
            <person name="Ng W.-L."/>
            <person name="Kazmierczak K.M."/>
            <person name="Andrzejewski T.M."/>
            <person name="Davidsen T.M."/>
            <person name="Wayne K.J."/>
            <person name="Tettelin H."/>
            <person name="Glass J.I."/>
            <person name="Rusch D."/>
            <person name="Podicherti R."/>
            <person name="Tsui H.-C.T."/>
            <person name="Winkler M.E."/>
        </authorList>
    </citation>
    <scope>NUCLEOTIDE SEQUENCE</scope>
</reference>
<feature type="non-terminal residue" evidence="1">
    <location>
        <position position="218"/>
    </location>
</feature>
<gene>
    <name evidence="1" type="ORF">METZ01_LOCUS386585</name>
</gene>